<accession>A0A2H3C594</accession>
<evidence type="ECO:0000313" key="9">
    <source>
        <dbReference type="EMBL" id="PBK78235.1"/>
    </source>
</evidence>
<keyword evidence="4" id="KW-0547">Nucleotide-binding</keyword>
<dbReference type="Proteomes" id="UP000218334">
    <property type="component" value="Unassembled WGS sequence"/>
</dbReference>
<dbReference type="SMART" id="SM01230">
    <property type="entry name" value="Gln-synt_C"/>
    <property type="match status" value="1"/>
</dbReference>
<evidence type="ECO:0000256" key="3">
    <source>
        <dbReference type="ARBA" id="ARBA00022598"/>
    </source>
</evidence>
<comment type="similarity">
    <text evidence="1 6 7">Belongs to the glutamine synthetase family.</text>
</comment>
<dbReference type="STRING" id="1076256.A0A2H3C594"/>
<dbReference type="Gene3D" id="3.10.20.70">
    <property type="entry name" value="Glutamine synthetase, N-terminal domain"/>
    <property type="match status" value="1"/>
</dbReference>
<sequence>MSATAGAPKTLEELKNILMDDIKVKVAGIDVDGVLRGKFMSKDKFISAASSDGFGFCSVIFGWDIHDTVYSRELLISNKANGYRDILARIDLSTYRRIPWEDNVPFFLVSFLDPDTKEPLVVDPRGILRITTERAASLGFECFAGVEYEFFNFKETPGSLSGKKYHDLKPLTPGMHGYSLLRTQLNNDYFHDIFNLGAQFGVDIEGHHTETGPGVLETALAYTTALRMADNAILFKYLTKSIGMQRGVIPSFMAKPWNNLPGCSGHIHVSLRNSQDQNIFALPRSDVATRREGAAFEDTKYISEAAEHFLAGILDGVADIMPLLVPTINGYKRLVGGEAFWAPNAVTYGYDSRAASIRILSPPSVPPSATRFEVRIPGADMNPYFALSAVFLLGLRGIERKLKLTTPPISHFTPEDKKNGKVKMLPISLEAATIRMMKPESIAREPEMLGDVFVEHYGGTREHEVKLWNEAVTDWEVERYIELA</sequence>
<proteinExistence type="inferred from homology"/>
<dbReference type="GO" id="GO:0005524">
    <property type="term" value="F:ATP binding"/>
    <property type="evidence" value="ECO:0007669"/>
    <property type="project" value="UniProtKB-KW"/>
</dbReference>
<dbReference type="SUPFAM" id="SSF55931">
    <property type="entry name" value="Glutamine synthetase/guanido kinase"/>
    <property type="match status" value="1"/>
</dbReference>
<dbReference type="GO" id="GO:0016301">
    <property type="term" value="F:kinase activity"/>
    <property type="evidence" value="ECO:0007669"/>
    <property type="project" value="UniProtKB-KW"/>
</dbReference>
<dbReference type="GO" id="GO:0006576">
    <property type="term" value="P:biogenic amine metabolic process"/>
    <property type="evidence" value="ECO:0007669"/>
    <property type="project" value="UniProtKB-ARBA"/>
</dbReference>
<dbReference type="EMBL" id="KZ293415">
    <property type="protein sequence ID" value="PBK78235.1"/>
    <property type="molecule type" value="Genomic_DNA"/>
</dbReference>
<dbReference type="FunFam" id="3.30.590.10:FF:000005">
    <property type="entry name" value="Probable glutamine synthetase"/>
    <property type="match status" value="1"/>
</dbReference>
<evidence type="ECO:0000256" key="2">
    <source>
        <dbReference type="ARBA" id="ARBA00021364"/>
    </source>
</evidence>
<evidence type="ECO:0000256" key="7">
    <source>
        <dbReference type="RuleBase" id="RU000384"/>
    </source>
</evidence>
<reference evidence="10" key="1">
    <citation type="journal article" date="2017" name="Nat. Ecol. Evol.">
        <title>Genome expansion and lineage-specific genetic innovations in the forest pathogenic fungi Armillaria.</title>
        <authorList>
            <person name="Sipos G."/>
            <person name="Prasanna A.N."/>
            <person name="Walter M.C."/>
            <person name="O'Connor E."/>
            <person name="Balint B."/>
            <person name="Krizsan K."/>
            <person name="Kiss B."/>
            <person name="Hess J."/>
            <person name="Varga T."/>
            <person name="Slot J."/>
            <person name="Riley R."/>
            <person name="Boka B."/>
            <person name="Rigling D."/>
            <person name="Barry K."/>
            <person name="Lee J."/>
            <person name="Mihaltcheva S."/>
            <person name="LaButti K."/>
            <person name="Lipzen A."/>
            <person name="Waldron R."/>
            <person name="Moloney N.M."/>
            <person name="Sperisen C."/>
            <person name="Kredics L."/>
            <person name="Vagvoelgyi C."/>
            <person name="Patrignani A."/>
            <person name="Fitzpatrick D."/>
            <person name="Nagy I."/>
            <person name="Doyle S."/>
            <person name="Anderson J.B."/>
            <person name="Grigoriev I.V."/>
            <person name="Gueldener U."/>
            <person name="Muensterkoetter M."/>
            <person name="Nagy L.G."/>
        </authorList>
    </citation>
    <scope>NUCLEOTIDE SEQUENCE [LARGE SCALE GENOMIC DNA]</scope>
    <source>
        <strain evidence="10">28-4</strain>
    </source>
</reference>
<dbReference type="AlphaFoldDB" id="A0A2H3C594"/>
<dbReference type="PANTHER" id="PTHR43785:SF12">
    <property type="entry name" value="TYPE-1 GLUTAMINE SYNTHETASE 2"/>
    <property type="match status" value="1"/>
</dbReference>
<gene>
    <name evidence="9" type="ORF">ARMSODRAFT_947113</name>
</gene>
<dbReference type="Pfam" id="PF00120">
    <property type="entry name" value="Gln-synt_C"/>
    <property type="match status" value="1"/>
</dbReference>
<dbReference type="Gene3D" id="3.30.590.10">
    <property type="entry name" value="Glutamine synthetase/guanido kinase, catalytic domain"/>
    <property type="match status" value="1"/>
</dbReference>
<dbReference type="PROSITE" id="PS51987">
    <property type="entry name" value="GS_CATALYTIC"/>
    <property type="match status" value="1"/>
</dbReference>
<name>A0A2H3C594_9AGAR</name>
<keyword evidence="9" id="KW-0808">Transferase</keyword>
<dbReference type="InterPro" id="IPR008146">
    <property type="entry name" value="Gln_synth_cat_dom"/>
</dbReference>
<evidence type="ECO:0000256" key="5">
    <source>
        <dbReference type="ARBA" id="ARBA00022840"/>
    </source>
</evidence>
<keyword evidence="3" id="KW-0436">Ligase</keyword>
<dbReference type="SUPFAM" id="SSF54368">
    <property type="entry name" value="Glutamine synthetase, N-terminal domain"/>
    <property type="match status" value="1"/>
</dbReference>
<dbReference type="InterPro" id="IPR036651">
    <property type="entry name" value="Gln_synt_N_sf"/>
</dbReference>
<evidence type="ECO:0000256" key="6">
    <source>
        <dbReference type="PROSITE-ProRule" id="PRU01331"/>
    </source>
</evidence>
<keyword evidence="10" id="KW-1185">Reference proteome</keyword>
<dbReference type="GO" id="GO:0004356">
    <property type="term" value="F:glutamine synthetase activity"/>
    <property type="evidence" value="ECO:0007669"/>
    <property type="project" value="InterPro"/>
</dbReference>
<evidence type="ECO:0000256" key="4">
    <source>
        <dbReference type="ARBA" id="ARBA00022741"/>
    </source>
</evidence>
<feature type="domain" description="GS catalytic" evidence="8">
    <location>
        <begin position="124"/>
        <end position="484"/>
    </location>
</feature>
<keyword evidence="9" id="KW-0418">Kinase</keyword>
<protein>
    <recommendedName>
        <fullName evidence="2">Glutamine synthetase</fullName>
    </recommendedName>
</protein>
<keyword evidence="5" id="KW-0067">ATP-binding</keyword>
<dbReference type="PANTHER" id="PTHR43785">
    <property type="entry name" value="GAMMA-GLUTAMYLPUTRESCINE SYNTHETASE"/>
    <property type="match status" value="1"/>
</dbReference>
<evidence type="ECO:0000256" key="1">
    <source>
        <dbReference type="ARBA" id="ARBA00009897"/>
    </source>
</evidence>
<evidence type="ECO:0000313" key="10">
    <source>
        <dbReference type="Proteomes" id="UP000218334"/>
    </source>
</evidence>
<dbReference type="FunFam" id="3.10.20.70:FF:000013">
    <property type="entry name" value="Glutamine synthetase bacteria"/>
    <property type="match status" value="1"/>
</dbReference>
<organism evidence="9 10">
    <name type="scientific">Armillaria solidipes</name>
    <dbReference type="NCBI Taxonomy" id="1076256"/>
    <lineage>
        <taxon>Eukaryota</taxon>
        <taxon>Fungi</taxon>
        <taxon>Dikarya</taxon>
        <taxon>Basidiomycota</taxon>
        <taxon>Agaricomycotina</taxon>
        <taxon>Agaricomycetes</taxon>
        <taxon>Agaricomycetidae</taxon>
        <taxon>Agaricales</taxon>
        <taxon>Marasmiineae</taxon>
        <taxon>Physalacriaceae</taxon>
        <taxon>Armillaria</taxon>
    </lineage>
</organism>
<dbReference type="InterPro" id="IPR014746">
    <property type="entry name" value="Gln_synth/guanido_kin_cat_dom"/>
</dbReference>
<evidence type="ECO:0000259" key="8">
    <source>
        <dbReference type="PROSITE" id="PS51987"/>
    </source>
</evidence>
<dbReference type="GO" id="GO:0006542">
    <property type="term" value="P:glutamine biosynthetic process"/>
    <property type="evidence" value="ECO:0007669"/>
    <property type="project" value="InterPro"/>
</dbReference>